<dbReference type="GO" id="GO:0006412">
    <property type="term" value="P:translation"/>
    <property type="evidence" value="ECO:0007669"/>
    <property type="project" value="InterPro"/>
</dbReference>
<dbReference type="GO" id="GO:1990904">
    <property type="term" value="C:ribonucleoprotein complex"/>
    <property type="evidence" value="ECO:0007669"/>
    <property type="project" value="UniProtKB-KW"/>
</dbReference>
<dbReference type="SUPFAM" id="SSF50104">
    <property type="entry name" value="Translation proteins SH3-like domain"/>
    <property type="match status" value="1"/>
</dbReference>
<feature type="domain" description="KOW" evidence="4">
    <location>
        <begin position="30"/>
        <end position="57"/>
    </location>
</feature>
<comment type="similarity">
    <text evidence="1">Belongs to the universal ribosomal protein uL24 family.</text>
</comment>
<organism evidence="5 6">
    <name type="scientific">Parasitella parasitica</name>
    <dbReference type="NCBI Taxonomy" id="35722"/>
    <lineage>
        <taxon>Eukaryota</taxon>
        <taxon>Fungi</taxon>
        <taxon>Fungi incertae sedis</taxon>
        <taxon>Mucoromycota</taxon>
        <taxon>Mucoromycotina</taxon>
        <taxon>Mucoromycetes</taxon>
        <taxon>Mucorales</taxon>
        <taxon>Mucorineae</taxon>
        <taxon>Mucoraceae</taxon>
        <taxon>Parasitella</taxon>
    </lineage>
</organism>
<proteinExistence type="inferred from homology"/>
<dbReference type="PANTHER" id="PTHR12903">
    <property type="entry name" value="MITOCHONDRIAL RIBOSOMAL PROTEIN L24"/>
    <property type="match status" value="1"/>
</dbReference>
<dbReference type="GO" id="GO:0003735">
    <property type="term" value="F:structural constituent of ribosome"/>
    <property type="evidence" value="ECO:0007669"/>
    <property type="project" value="InterPro"/>
</dbReference>
<dbReference type="InterPro" id="IPR005824">
    <property type="entry name" value="KOW"/>
</dbReference>
<dbReference type="CDD" id="cd06089">
    <property type="entry name" value="KOW_RPL26"/>
    <property type="match status" value="1"/>
</dbReference>
<dbReference type="EMBL" id="LN734150">
    <property type="protein sequence ID" value="CEP19917.1"/>
    <property type="molecule type" value="Genomic_DNA"/>
</dbReference>
<gene>
    <name evidence="5" type="primary">PARPA_14236.1 scaffold 48946</name>
</gene>
<dbReference type="AlphaFoldDB" id="A0A0B7NR19"/>
<keyword evidence="2" id="KW-0689">Ribosomal protein</keyword>
<keyword evidence="6" id="KW-1185">Reference proteome</keyword>
<sequence>MHRFKAQGVSSRVFSKPQWINPKEKITHWNIVTGDKVAIIAGKDKDTIGEIKSVNRSNNTVIVEGKKLASI</sequence>
<dbReference type="Proteomes" id="UP000054107">
    <property type="component" value="Unassembled WGS sequence"/>
</dbReference>
<dbReference type="OrthoDB" id="359154at2759"/>
<dbReference type="GO" id="GO:0005840">
    <property type="term" value="C:ribosome"/>
    <property type="evidence" value="ECO:0007669"/>
    <property type="project" value="UniProtKB-KW"/>
</dbReference>
<keyword evidence="3" id="KW-0687">Ribonucleoprotein</keyword>
<dbReference type="InterPro" id="IPR041988">
    <property type="entry name" value="Ribosomal_uL24_KOW"/>
</dbReference>
<accession>A0A0B7NR19</accession>
<evidence type="ECO:0000313" key="5">
    <source>
        <dbReference type="EMBL" id="CEP19917.1"/>
    </source>
</evidence>
<dbReference type="InterPro" id="IPR003256">
    <property type="entry name" value="Ribosomal_uL24"/>
</dbReference>
<protein>
    <recommendedName>
        <fullName evidence="4">KOW domain-containing protein</fullName>
    </recommendedName>
</protein>
<evidence type="ECO:0000256" key="1">
    <source>
        <dbReference type="ARBA" id="ARBA00010618"/>
    </source>
</evidence>
<evidence type="ECO:0000256" key="2">
    <source>
        <dbReference type="ARBA" id="ARBA00022980"/>
    </source>
</evidence>
<dbReference type="InterPro" id="IPR008991">
    <property type="entry name" value="Translation_prot_SH3-like_sf"/>
</dbReference>
<evidence type="ECO:0000259" key="4">
    <source>
        <dbReference type="SMART" id="SM00739"/>
    </source>
</evidence>
<evidence type="ECO:0000313" key="6">
    <source>
        <dbReference type="Proteomes" id="UP000054107"/>
    </source>
</evidence>
<dbReference type="SMART" id="SM00739">
    <property type="entry name" value="KOW"/>
    <property type="match status" value="1"/>
</dbReference>
<dbReference type="GO" id="GO:0003723">
    <property type="term" value="F:RNA binding"/>
    <property type="evidence" value="ECO:0007669"/>
    <property type="project" value="InterPro"/>
</dbReference>
<name>A0A0B7NR19_9FUNG</name>
<dbReference type="STRING" id="35722.A0A0B7NR19"/>
<evidence type="ECO:0000256" key="3">
    <source>
        <dbReference type="ARBA" id="ARBA00023274"/>
    </source>
</evidence>
<reference evidence="5 6" key="1">
    <citation type="submission" date="2014-09" db="EMBL/GenBank/DDBJ databases">
        <authorList>
            <person name="Ellenberger Sabrina"/>
        </authorList>
    </citation>
    <scope>NUCLEOTIDE SEQUENCE [LARGE SCALE GENOMIC DNA]</scope>
    <source>
        <strain evidence="5 6">CBS 412.66</strain>
    </source>
</reference>
<dbReference type="InterPro" id="IPR014722">
    <property type="entry name" value="Rib_uL2_dom2"/>
</dbReference>
<dbReference type="Pfam" id="PF00467">
    <property type="entry name" value="KOW"/>
    <property type="match status" value="1"/>
</dbReference>
<dbReference type="Gene3D" id="2.30.30.30">
    <property type="match status" value="1"/>
</dbReference>